<name>A0A918JZN2_9FLAO</name>
<dbReference type="EMBL" id="BMWS01000044">
    <property type="protein sequence ID" value="GGX34091.1"/>
    <property type="molecule type" value="Genomic_DNA"/>
</dbReference>
<comment type="caution">
    <text evidence="1">The sequence shown here is derived from an EMBL/GenBank/DDBJ whole genome shotgun (WGS) entry which is preliminary data.</text>
</comment>
<keyword evidence="2" id="KW-1185">Reference proteome</keyword>
<evidence type="ECO:0000313" key="2">
    <source>
        <dbReference type="Proteomes" id="UP000601108"/>
    </source>
</evidence>
<accession>A0A918JZN2</accession>
<gene>
    <name evidence="1" type="ORF">GCM10007384_38430</name>
</gene>
<protein>
    <submittedName>
        <fullName evidence="1">Uncharacterized protein</fullName>
    </submittedName>
</protein>
<sequence>MSCQRNKKENPTIIKRIENVEKNVEQKLASYCFFKLDDKYSIEEDNLIINTWLKEKSQVLLKNDSIPNIFSQNGGGPNGAQWNPSTDLYIAILTHYKESTEIPKLYINEKLYKKQVYPFSSHLIWYEVKQSFWEQEVKEIDSSDIQKMYPSEFLNGISAGEFNPVADLKYGKILKFEISYKKEKLTKFFHATYGE</sequence>
<organism evidence="1 2">
    <name type="scientific">Aquimarina muelleri</name>
    <dbReference type="NCBI Taxonomy" id="279356"/>
    <lineage>
        <taxon>Bacteria</taxon>
        <taxon>Pseudomonadati</taxon>
        <taxon>Bacteroidota</taxon>
        <taxon>Flavobacteriia</taxon>
        <taxon>Flavobacteriales</taxon>
        <taxon>Flavobacteriaceae</taxon>
        <taxon>Aquimarina</taxon>
    </lineage>
</organism>
<reference evidence="1 2" key="1">
    <citation type="journal article" date="2014" name="Int. J. Syst. Evol. Microbiol.">
        <title>Complete genome sequence of Corynebacterium casei LMG S-19264T (=DSM 44701T), isolated from a smear-ripened cheese.</title>
        <authorList>
            <consortium name="US DOE Joint Genome Institute (JGI-PGF)"/>
            <person name="Walter F."/>
            <person name="Albersmeier A."/>
            <person name="Kalinowski J."/>
            <person name="Ruckert C."/>
        </authorList>
    </citation>
    <scope>NUCLEOTIDE SEQUENCE [LARGE SCALE GENOMIC DNA]</scope>
    <source>
        <strain evidence="1 2">KCTC 12285</strain>
    </source>
</reference>
<proteinExistence type="predicted"/>
<dbReference type="AlphaFoldDB" id="A0A918JZN2"/>
<evidence type="ECO:0000313" key="1">
    <source>
        <dbReference type="EMBL" id="GGX34091.1"/>
    </source>
</evidence>
<dbReference type="Proteomes" id="UP000601108">
    <property type="component" value="Unassembled WGS sequence"/>
</dbReference>